<protein>
    <submittedName>
        <fullName evidence="2">Uncharacterized protein</fullName>
    </submittedName>
</protein>
<name>A0A6G1PQB5_CHAAH</name>
<keyword evidence="3" id="KW-1185">Reference proteome</keyword>
<evidence type="ECO:0000313" key="3">
    <source>
        <dbReference type="Proteomes" id="UP000503349"/>
    </source>
</evidence>
<evidence type="ECO:0000313" key="2">
    <source>
        <dbReference type="EMBL" id="KAF3692373.1"/>
    </source>
</evidence>
<evidence type="ECO:0000256" key="1">
    <source>
        <dbReference type="SAM" id="MobiDB-lite"/>
    </source>
</evidence>
<reference evidence="3" key="2">
    <citation type="submission" date="2019-02" db="EMBL/GenBank/DDBJ databases">
        <title>Opniocepnalus argus Var Kimnra genome.</title>
        <authorList>
            <person name="Zhou C."/>
            <person name="Xiao S."/>
        </authorList>
    </citation>
    <scope>NUCLEOTIDE SEQUENCE [LARGE SCALE GENOMIC DNA]</scope>
</reference>
<feature type="region of interest" description="Disordered" evidence="1">
    <location>
        <begin position="1"/>
        <end position="59"/>
    </location>
</feature>
<organism evidence="2 3">
    <name type="scientific">Channa argus</name>
    <name type="common">Northern snakehead</name>
    <name type="synonym">Ophicephalus argus</name>
    <dbReference type="NCBI Taxonomy" id="215402"/>
    <lineage>
        <taxon>Eukaryota</taxon>
        <taxon>Metazoa</taxon>
        <taxon>Chordata</taxon>
        <taxon>Craniata</taxon>
        <taxon>Vertebrata</taxon>
        <taxon>Euteleostomi</taxon>
        <taxon>Actinopterygii</taxon>
        <taxon>Neopterygii</taxon>
        <taxon>Teleostei</taxon>
        <taxon>Neoteleostei</taxon>
        <taxon>Acanthomorphata</taxon>
        <taxon>Anabantaria</taxon>
        <taxon>Anabantiformes</taxon>
        <taxon>Channoidei</taxon>
        <taxon>Channidae</taxon>
        <taxon>Channa</taxon>
    </lineage>
</organism>
<dbReference type="Proteomes" id="UP000503349">
    <property type="component" value="Chromosome 7"/>
</dbReference>
<dbReference type="EMBL" id="CM015718">
    <property type="protein sequence ID" value="KAF3692373.1"/>
    <property type="molecule type" value="Genomic_DNA"/>
</dbReference>
<sequence length="59" mass="6464">MKWKWEDQSVQVKGASVGNPKQTEDRLGGQQDSSFSLSVNEDDDTPGPGPLFDPTVELD</sequence>
<dbReference type="AlphaFoldDB" id="A0A6G1PQB5"/>
<feature type="compositionally biased region" description="Polar residues" evidence="1">
    <location>
        <begin position="30"/>
        <end position="39"/>
    </location>
</feature>
<gene>
    <name evidence="2" type="ORF">EXN66_Car008049</name>
</gene>
<reference evidence="2 3" key="1">
    <citation type="submission" date="2019-02" db="EMBL/GenBank/DDBJ databases">
        <title>Opniocepnalus argus genome.</title>
        <authorList>
            <person name="Zhou C."/>
            <person name="Xiao S."/>
        </authorList>
    </citation>
    <scope>NUCLEOTIDE SEQUENCE [LARGE SCALE GENOMIC DNA]</scope>
    <source>
        <strain evidence="2">OARG1902GOOAL</strain>
        <tissue evidence="2">Muscle</tissue>
    </source>
</reference>
<accession>A0A6G1PQB5</accession>
<proteinExistence type="predicted"/>